<dbReference type="InterPro" id="IPR021315">
    <property type="entry name" value="Gap/Sap"/>
</dbReference>
<dbReference type="AlphaFoldDB" id="A0A239JV28"/>
<evidence type="ECO:0000313" key="3">
    <source>
        <dbReference type="Proteomes" id="UP000198280"/>
    </source>
</evidence>
<keyword evidence="1" id="KW-0472">Membrane</keyword>
<dbReference type="RefSeq" id="WP_089226170.1">
    <property type="nucleotide sequence ID" value="NZ_FZOF01000014.1"/>
</dbReference>
<dbReference type="Pfam" id="PF11139">
    <property type="entry name" value="SfLAP"/>
    <property type="match status" value="1"/>
</dbReference>
<feature type="transmembrane region" description="Helical" evidence="1">
    <location>
        <begin position="192"/>
        <end position="210"/>
    </location>
</feature>
<feature type="transmembrane region" description="Helical" evidence="1">
    <location>
        <begin position="146"/>
        <end position="171"/>
    </location>
</feature>
<gene>
    <name evidence="2" type="ORF">SAMN05216252_11442</name>
</gene>
<feature type="transmembrane region" description="Helical" evidence="1">
    <location>
        <begin position="110"/>
        <end position="134"/>
    </location>
</feature>
<name>A0A239JV28_9ACTN</name>
<evidence type="ECO:0000313" key="2">
    <source>
        <dbReference type="EMBL" id="SNT09645.1"/>
    </source>
</evidence>
<dbReference type="Proteomes" id="UP000198280">
    <property type="component" value="Unassembled WGS sequence"/>
</dbReference>
<feature type="transmembrane region" description="Helical" evidence="1">
    <location>
        <begin position="70"/>
        <end position="89"/>
    </location>
</feature>
<feature type="transmembrane region" description="Helical" evidence="1">
    <location>
        <begin position="6"/>
        <end position="26"/>
    </location>
</feature>
<organism evidence="2 3">
    <name type="scientific">Actinacidiphila glaucinigra</name>
    <dbReference type="NCBI Taxonomy" id="235986"/>
    <lineage>
        <taxon>Bacteria</taxon>
        <taxon>Bacillati</taxon>
        <taxon>Actinomycetota</taxon>
        <taxon>Actinomycetes</taxon>
        <taxon>Kitasatosporales</taxon>
        <taxon>Streptomycetaceae</taxon>
        <taxon>Actinacidiphila</taxon>
    </lineage>
</organism>
<sequence length="214" mass="22703">MVLDLVLIGLAVTLFPFPLMAFVLVLSTRGGVWKGLAFIVAWLACLVAVVAAVLLLTGGEPPEPKSSPSTAALAGKLAVGVGLVGYAEHRRRRAARPHRPSRMTNRLERVSAWSSAGLAVLLQPWGLVAAGAATVVEADLSHLESYLALLAYCLIASSSLLAMEVYALFAPRSARVRLLALRTWLDGHQDQAIIGLCLVIGLVLVSKSLYQLTA</sequence>
<accession>A0A239JV28</accession>
<keyword evidence="1" id="KW-1133">Transmembrane helix</keyword>
<evidence type="ECO:0000256" key="1">
    <source>
        <dbReference type="SAM" id="Phobius"/>
    </source>
</evidence>
<dbReference type="OrthoDB" id="3871948at2"/>
<dbReference type="EMBL" id="FZOF01000014">
    <property type="protein sequence ID" value="SNT09645.1"/>
    <property type="molecule type" value="Genomic_DNA"/>
</dbReference>
<protein>
    <submittedName>
        <fullName evidence="2">Sap, sulfolipid-1-addressing protein</fullName>
    </submittedName>
</protein>
<proteinExistence type="predicted"/>
<keyword evidence="1" id="KW-0812">Transmembrane</keyword>
<reference evidence="2 3" key="1">
    <citation type="submission" date="2017-06" db="EMBL/GenBank/DDBJ databases">
        <authorList>
            <person name="Kim H.J."/>
            <person name="Triplett B.A."/>
        </authorList>
    </citation>
    <scope>NUCLEOTIDE SEQUENCE [LARGE SCALE GENOMIC DNA]</scope>
    <source>
        <strain evidence="2 3">CGMCC 4.1858</strain>
    </source>
</reference>
<keyword evidence="3" id="KW-1185">Reference proteome</keyword>
<feature type="transmembrane region" description="Helical" evidence="1">
    <location>
        <begin position="38"/>
        <end position="58"/>
    </location>
</feature>